<keyword evidence="1 2" id="KW-0694">RNA-binding</keyword>
<feature type="compositionally biased region" description="Low complexity" evidence="3">
    <location>
        <begin position="138"/>
        <end position="148"/>
    </location>
</feature>
<dbReference type="Gene3D" id="3.30.70.330">
    <property type="match status" value="2"/>
</dbReference>
<dbReference type="PROSITE" id="PS50102">
    <property type="entry name" value="RRM"/>
    <property type="match status" value="2"/>
</dbReference>
<feature type="compositionally biased region" description="Low complexity" evidence="3">
    <location>
        <begin position="637"/>
        <end position="650"/>
    </location>
</feature>
<dbReference type="SMART" id="SM00360">
    <property type="entry name" value="RRM"/>
    <property type="match status" value="2"/>
</dbReference>
<evidence type="ECO:0008006" key="9">
    <source>
        <dbReference type="Google" id="ProtNLM"/>
    </source>
</evidence>
<name>F4PXG6_CACFS</name>
<feature type="region of interest" description="Disordered" evidence="3">
    <location>
        <begin position="574"/>
        <end position="673"/>
    </location>
</feature>
<dbReference type="KEGG" id="dfa:DFA_00053"/>
<sequence>MTDDHKHPSIEDLSFEDLTFGDSSNSLDLLNSHRLNITGHSFQPNSSSFQPSKHLHLHPDIKKSSLLTASLQQHQQQQHHHNNSYNNNNIIVSPPTTNNISTSLGGFNSSTPNTPNNGILYNSSLSLLSAAVAGSAGSMMSPMSSSLKPPKDKRTKSDKSDRHAVLVSSKGDKINVGLLLKQLEECGPVRAHHFRERQTFGFVQFLDSESADNAIDKLNNQEIDGQIITIERIKRITPGKDPRVATVGSPQCSSLPTQLPSMIENKPDSTLVLKNLPFNLRQVQLQEILENINPSAPQSVNFHYDSIGVFRGMAFVKYRLVDDAIKVFDALNGTDVYGRRVRLEYKRKVSKSSEIPPEVLEDEKLRKVWDQLKEYKDDPLSTNELNFSNFSGVQRMYIHNMAEKLKLTHTSVGEEPNRSIIVTNKKSTSVGTPSKDETGSSYLLSSSPIGLSSVLSGGTSAAPSQMSITPSNSYSSTPSMFIHAPSQSSSMTISGTSNSYKQSNALESNLSGSFGNHFLRSTPPLSNSFPNNINHNNNNNIKGMPINNLNNNMNNNNNNNDMMGTSWEQSPTNHTIFTSTRGFGPIVSRDRSFSTPDVDAYNQQQQQHQQQQQPQLSTSPVNNLWRGNSSSLKENHINSFNNHHNFNSNHPPSLHVGFNHQQQQQQQQPLNTNSTMTNNFLSPSPSFITSNSINISPQQQQINNNSNNNSVNNNSNNNNIVSSPILSNIRQPKGPDGTKGFSSDYRIRRTIVQP</sequence>
<dbReference type="PROSITE" id="PS51938">
    <property type="entry name" value="SUZ_C"/>
    <property type="match status" value="1"/>
</dbReference>
<gene>
    <name evidence="7" type="ORF">DFA_00053</name>
</gene>
<protein>
    <recommendedName>
        <fullName evidence="9">RNA-binding region RNP-1 domain-containing protein</fullName>
    </recommendedName>
</protein>
<reference evidence="8" key="1">
    <citation type="journal article" date="2011" name="Genome Res.">
        <title>Phylogeny-wide analysis of social amoeba genomes highlights ancient origins for complex intercellular communication.</title>
        <authorList>
            <person name="Heidel A.J."/>
            <person name="Lawal H.M."/>
            <person name="Felder M."/>
            <person name="Schilde C."/>
            <person name="Helps N.R."/>
            <person name="Tunggal B."/>
            <person name="Rivero F."/>
            <person name="John U."/>
            <person name="Schleicher M."/>
            <person name="Eichinger L."/>
            <person name="Platzer M."/>
            <person name="Noegel A.A."/>
            <person name="Schaap P."/>
            <person name="Gloeckner G."/>
        </authorList>
    </citation>
    <scope>NUCLEOTIDE SEQUENCE [LARGE SCALE GENOMIC DNA]</scope>
    <source>
        <strain evidence="8">SH3</strain>
    </source>
</reference>
<dbReference type="GO" id="GO:0005737">
    <property type="term" value="C:cytoplasm"/>
    <property type="evidence" value="ECO:0007669"/>
    <property type="project" value="TreeGrafter"/>
</dbReference>
<proteinExistence type="predicted"/>
<feature type="region of interest" description="Disordered" evidence="3">
    <location>
        <begin position="138"/>
        <end position="164"/>
    </location>
</feature>
<evidence type="ECO:0000313" key="7">
    <source>
        <dbReference type="EMBL" id="EGG19476.1"/>
    </source>
</evidence>
<feature type="region of interest" description="Disordered" evidence="3">
    <location>
        <begin position="698"/>
        <end position="754"/>
    </location>
</feature>
<dbReference type="PANTHER" id="PTHR23003">
    <property type="entry name" value="RNA RECOGNITION MOTIF RRM DOMAIN CONTAINING PROTEIN"/>
    <property type="match status" value="1"/>
</dbReference>
<dbReference type="AlphaFoldDB" id="F4PXG6"/>
<dbReference type="InterPro" id="IPR050374">
    <property type="entry name" value="RRT5_SRSF_SR"/>
</dbReference>
<feature type="compositionally biased region" description="Basic and acidic residues" evidence="3">
    <location>
        <begin position="149"/>
        <end position="164"/>
    </location>
</feature>
<dbReference type="InterPro" id="IPR000504">
    <property type="entry name" value="RRM_dom"/>
</dbReference>
<evidence type="ECO:0000256" key="1">
    <source>
        <dbReference type="ARBA" id="ARBA00022884"/>
    </source>
</evidence>
<evidence type="ECO:0000259" key="6">
    <source>
        <dbReference type="PROSITE" id="PS51938"/>
    </source>
</evidence>
<evidence type="ECO:0000259" key="4">
    <source>
        <dbReference type="PROSITE" id="PS50102"/>
    </source>
</evidence>
<accession>F4PXG6</accession>
<dbReference type="PROSITE" id="PS51061">
    <property type="entry name" value="R3H"/>
    <property type="match status" value="1"/>
</dbReference>
<dbReference type="SUPFAM" id="SSF82708">
    <property type="entry name" value="R3H domain"/>
    <property type="match status" value="1"/>
</dbReference>
<dbReference type="Pfam" id="PF12901">
    <property type="entry name" value="SUZ-C"/>
    <property type="match status" value="1"/>
</dbReference>
<organism evidence="7 8">
    <name type="scientific">Cavenderia fasciculata</name>
    <name type="common">Slime mold</name>
    <name type="synonym">Dictyostelium fasciculatum</name>
    <dbReference type="NCBI Taxonomy" id="261658"/>
    <lineage>
        <taxon>Eukaryota</taxon>
        <taxon>Amoebozoa</taxon>
        <taxon>Evosea</taxon>
        <taxon>Eumycetozoa</taxon>
        <taxon>Dictyostelia</taxon>
        <taxon>Acytosteliales</taxon>
        <taxon>Cavenderiaceae</taxon>
        <taxon>Cavenderia</taxon>
    </lineage>
</organism>
<dbReference type="InterPro" id="IPR024642">
    <property type="entry name" value="SUZ-C"/>
</dbReference>
<dbReference type="GO" id="GO:0005634">
    <property type="term" value="C:nucleus"/>
    <property type="evidence" value="ECO:0007669"/>
    <property type="project" value="TreeGrafter"/>
</dbReference>
<feature type="domain" description="R3H" evidence="5">
    <location>
        <begin position="362"/>
        <end position="426"/>
    </location>
</feature>
<dbReference type="InterPro" id="IPR012677">
    <property type="entry name" value="Nucleotide-bd_a/b_plait_sf"/>
</dbReference>
<dbReference type="InterPro" id="IPR035979">
    <property type="entry name" value="RBD_domain_sf"/>
</dbReference>
<dbReference type="CDD" id="cd00590">
    <property type="entry name" value="RRM_SF"/>
    <property type="match status" value="1"/>
</dbReference>
<evidence type="ECO:0000313" key="8">
    <source>
        <dbReference type="Proteomes" id="UP000007797"/>
    </source>
</evidence>
<dbReference type="EMBL" id="GL883014">
    <property type="protein sequence ID" value="EGG19476.1"/>
    <property type="molecule type" value="Genomic_DNA"/>
</dbReference>
<evidence type="ECO:0000259" key="5">
    <source>
        <dbReference type="PROSITE" id="PS51061"/>
    </source>
</evidence>
<evidence type="ECO:0000256" key="2">
    <source>
        <dbReference type="PROSITE-ProRule" id="PRU00176"/>
    </source>
</evidence>
<feature type="compositionally biased region" description="Low complexity" evidence="3">
    <location>
        <begin position="603"/>
        <end position="615"/>
    </location>
</feature>
<feature type="domain" description="RRM" evidence="4">
    <location>
        <begin position="269"/>
        <end position="348"/>
    </location>
</feature>
<dbReference type="InterPro" id="IPR001374">
    <property type="entry name" value="R3H_dom"/>
</dbReference>
<feature type="compositionally biased region" description="Low complexity" evidence="3">
    <location>
        <begin position="698"/>
        <end position="729"/>
    </location>
</feature>
<dbReference type="CDD" id="cd02325">
    <property type="entry name" value="R3H"/>
    <property type="match status" value="1"/>
</dbReference>
<dbReference type="OMA" id="MAFVKYR"/>
<feature type="region of interest" description="Disordered" evidence="3">
    <location>
        <begin position="68"/>
        <end position="97"/>
    </location>
</feature>
<dbReference type="STRING" id="1054147.F4PXG6"/>
<dbReference type="RefSeq" id="XP_004357770.1">
    <property type="nucleotide sequence ID" value="XM_004357713.1"/>
</dbReference>
<feature type="compositionally biased region" description="Polar residues" evidence="3">
    <location>
        <begin position="616"/>
        <end position="632"/>
    </location>
</feature>
<dbReference type="InterPro" id="IPR036867">
    <property type="entry name" value="R3H_dom_sf"/>
</dbReference>
<dbReference type="Proteomes" id="UP000007797">
    <property type="component" value="Unassembled WGS sequence"/>
</dbReference>
<dbReference type="Gene3D" id="3.30.1370.50">
    <property type="entry name" value="R3H-like domain"/>
    <property type="match status" value="1"/>
</dbReference>
<feature type="domain" description="RRM" evidence="4">
    <location>
        <begin position="163"/>
        <end position="235"/>
    </location>
</feature>
<evidence type="ECO:0000256" key="3">
    <source>
        <dbReference type="SAM" id="MobiDB-lite"/>
    </source>
</evidence>
<dbReference type="OrthoDB" id="434258at2759"/>
<dbReference type="Pfam" id="PF01424">
    <property type="entry name" value="R3H"/>
    <property type="match status" value="1"/>
</dbReference>
<dbReference type="GO" id="GO:0003729">
    <property type="term" value="F:mRNA binding"/>
    <property type="evidence" value="ECO:0007669"/>
    <property type="project" value="TreeGrafter"/>
</dbReference>
<dbReference type="GeneID" id="14871576"/>
<dbReference type="SUPFAM" id="SSF54928">
    <property type="entry name" value="RNA-binding domain, RBD"/>
    <property type="match status" value="2"/>
</dbReference>
<dbReference type="Pfam" id="PF00076">
    <property type="entry name" value="RRM_1"/>
    <property type="match status" value="2"/>
</dbReference>
<feature type="domain" description="SUZ-C" evidence="6">
    <location>
        <begin position="697"/>
        <end position="745"/>
    </location>
</feature>
<keyword evidence="8" id="KW-1185">Reference proteome</keyword>
<dbReference type="PANTHER" id="PTHR23003:SF17">
    <property type="entry name" value="RNA-BINDING PROTEIN PIN4"/>
    <property type="match status" value="1"/>
</dbReference>